<dbReference type="KEGG" id="chyd:H4K34_00280"/>
<dbReference type="Proteomes" id="UP000516305">
    <property type="component" value="Chromosome"/>
</dbReference>
<reference evidence="4 5" key="1">
    <citation type="submission" date="2020-08" db="EMBL/GenBank/DDBJ databases">
        <title>Croceimicrobium hydrocarbonivorans gen. nov., sp. nov., a novel marine bacterium isolated from a bacterial consortium that degrades polyethylene terephthalate.</title>
        <authorList>
            <person name="Liu R."/>
        </authorList>
    </citation>
    <scope>NUCLEOTIDE SEQUENCE [LARGE SCALE GENOMIC DNA]</scope>
    <source>
        <strain evidence="4 5">A20-9</strain>
    </source>
</reference>
<keyword evidence="5" id="KW-1185">Reference proteome</keyword>
<evidence type="ECO:0000256" key="2">
    <source>
        <dbReference type="SAM" id="SignalP"/>
    </source>
</evidence>
<dbReference type="EMBL" id="CP060139">
    <property type="protein sequence ID" value="QNR24309.1"/>
    <property type="molecule type" value="Genomic_DNA"/>
</dbReference>
<dbReference type="Pfam" id="PF18962">
    <property type="entry name" value="Por_Secre_tail"/>
    <property type="match status" value="1"/>
</dbReference>
<gene>
    <name evidence="4" type="ORF">H4K34_00280</name>
</gene>
<evidence type="ECO:0000259" key="3">
    <source>
        <dbReference type="Pfam" id="PF18962"/>
    </source>
</evidence>
<feature type="chain" id="PRO_5028864143" evidence="2">
    <location>
        <begin position="21"/>
        <end position="257"/>
    </location>
</feature>
<accession>A0A7H0VF11</accession>
<sequence>MKRISILASALMLWATSAQATIVYNNFNPDHTMTLSDGTLSFDLDGDMNDDITFAISGTGASNYVLSVSGPKLQFVVDQIANPSYTESLFIGKEVHSGKKWTANHVRIASSSNKDIAGNPEFFMGIRFVSGSNYFYGWALLELKSNLDLVIKSVAFDNSLNKSIVVGNTGAVLLSEKEVQEINWSIYPTVVDHDFSIEASEELSSLEIWNTAGTLLKQEEINAMEARIDITDLPKGVYFIKVRSLKGVLLENRLIKQ</sequence>
<evidence type="ECO:0000313" key="5">
    <source>
        <dbReference type="Proteomes" id="UP000516305"/>
    </source>
</evidence>
<organism evidence="4 5">
    <name type="scientific">Croceimicrobium hydrocarbonivorans</name>
    <dbReference type="NCBI Taxonomy" id="2761580"/>
    <lineage>
        <taxon>Bacteria</taxon>
        <taxon>Pseudomonadati</taxon>
        <taxon>Bacteroidota</taxon>
        <taxon>Flavobacteriia</taxon>
        <taxon>Flavobacteriales</taxon>
        <taxon>Owenweeksiaceae</taxon>
        <taxon>Croceimicrobium</taxon>
    </lineage>
</organism>
<dbReference type="InterPro" id="IPR026444">
    <property type="entry name" value="Secre_tail"/>
</dbReference>
<evidence type="ECO:0000313" key="4">
    <source>
        <dbReference type="EMBL" id="QNR24309.1"/>
    </source>
</evidence>
<proteinExistence type="predicted"/>
<evidence type="ECO:0000256" key="1">
    <source>
        <dbReference type="ARBA" id="ARBA00022729"/>
    </source>
</evidence>
<dbReference type="NCBIfam" id="TIGR04183">
    <property type="entry name" value="Por_Secre_tail"/>
    <property type="match status" value="1"/>
</dbReference>
<feature type="domain" description="Secretion system C-terminal sorting" evidence="3">
    <location>
        <begin position="186"/>
        <end position="247"/>
    </location>
</feature>
<dbReference type="AlphaFoldDB" id="A0A7H0VF11"/>
<keyword evidence="1 2" id="KW-0732">Signal</keyword>
<feature type="signal peptide" evidence="2">
    <location>
        <begin position="1"/>
        <end position="20"/>
    </location>
</feature>
<protein>
    <submittedName>
        <fullName evidence="4">T9SS type A sorting domain-containing protein</fullName>
    </submittedName>
</protein>
<dbReference type="RefSeq" id="WP_210758836.1">
    <property type="nucleotide sequence ID" value="NZ_CP060139.1"/>
</dbReference>
<name>A0A7H0VF11_9FLAO</name>